<evidence type="ECO:0000259" key="2">
    <source>
        <dbReference type="PROSITE" id="PS51178"/>
    </source>
</evidence>
<feature type="transmembrane region" description="Helical" evidence="1">
    <location>
        <begin position="12"/>
        <end position="34"/>
    </location>
</feature>
<dbReference type="SMART" id="SM00740">
    <property type="entry name" value="PASTA"/>
    <property type="match status" value="2"/>
</dbReference>
<evidence type="ECO:0000313" key="4">
    <source>
        <dbReference type="EMBL" id="TQM42244.1"/>
    </source>
</evidence>
<dbReference type="Proteomes" id="UP000220828">
    <property type="component" value="Unassembled WGS sequence"/>
</dbReference>
<dbReference type="EMBL" id="PCMW01000032">
    <property type="protein sequence ID" value="PDS25118.1"/>
    <property type="molecule type" value="Genomic_DNA"/>
</dbReference>
<protein>
    <submittedName>
        <fullName evidence="3">PASTA domain-containing protein</fullName>
    </submittedName>
</protein>
<dbReference type="CDD" id="cd06577">
    <property type="entry name" value="PASTA_pknB"/>
    <property type="match status" value="1"/>
</dbReference>
<reference evidence="3 5" key="1">
    <citation type="submission" date="2017-09" db="EMBL/GenBank/DDBJ databases">
        <title>Whole genomes of Flavobacteriaceae.</title>
        <authorList>
            <person name="Stine C."/>
            <person name="Li C."/>
            <person name="Tadesse D."/>
        </authorList>
    </citation>
    <scope>NUCLEOTIDE SEQUENCE [LARGE SCALE GENOMIC DNA]</scope>
    <source>
        <strain evidence="3 5">ATCC 35036</strain>
    </source>
</reference>
<proteinExistence type="predicted"/>
<dbReference type="OrthoDB" id="9803895at2"/>
<keyword evidence="1" id="KW-0472">Membrane</keyword>
<evidence type="ECO:0000313" key="5">
    <source>
        <dbReference type="Proteomes" id="UP000220828"/>
    </source>
</evidence>
<evidence type="ECO:0000256" key="1">
    <source>
        <dbReference type="SAM" id="Phobius"/>
    </source>
</evidence>
<dbReference type="Proteomes" id="UP000320773">
    <property type="component" value="Unassembled WGS sequence"/>
</dbReference>
<feature type="domain" description="PASTA" evidence="2">
    <location>
        <begin position="41"/>
        <end position="108"/>
    </location>
</feature>
<dbReference type="PROSITE" id="PS51178">
    <property type="entry name" value="PASTA"/>
    <property type="match status" value="2"/>
</dbReference>
<dbReference type="InterPro" id="IPR005543">
    <property type="entry name" value="PASTA_dom"/>
</dbReference>
<organism evidence="3 5">
    <name type="scientific">Flavobacterium branchiophilum</name>
    <dbReference type="NCBI Taxonomy" id="55197"/>
    <lineage>
        <taxon>Bacteria</taxon>
        <taxon>Pseudomonadati</taxon>
        <taxon>Bacteroidota</taxon>
        <taxon>Flavobacteriia</taxon>
        <taxon>Flavobacteriales</taxon>
        <taxon>Flavobacteriaceae</taxon>
        <taxon>Flavobacterium</taxon>
    </lineage>
</organism>
<dbReference type="AlphaFoldDB" id="A0A2H3KSE1"/>
<keyword evidence="1" id="KW-0812">Transmembrane</keyword>
<dbReference type="EMBL" id="VFPJ01000001">
    <property type="protein sequence ID" value="TQM42244.1"/>
    <property type="molecule type" value="Genomic_DNA"/>
</dbReference>
<name>A0A2H3KSE1_9FLAO</name>
<accession>A0A2H3KSE1</accession>
<gene>
    <name evidence="3" type="ORF">B0A77_05420</name>
    <name evidence="4" type="ORF">BC670_3287</name>
</gene>
<keyword evidence="1" id="KW-1133">Transmembrane helix</keyword>
<evidence type="ECO:0000313" key="6">
    <source>
        <dbReference type="Proteomes" id="UP000320773"/>
    </source>
</evidence>
<dbReference type="Pfam" id="PF03793">
    <property type="entry name" value="PASTA"/>
    <property type="match status" value="1"/>
</dbReference>
<evidence type="ECO:0000313" key="3">
    <source>
        <dbReference type="EMBL" id="PDS25118.1"/>
    </source>
</evidence>
<dbReference type="OMA" id="TNHGEFV"/>
<feature type="domain" description="PASTA" evidence="2">
    <location>
        <begin position="110"/>
        <end position="180"/>
    </location>
</feature>
<comment type="caution">
    <text evidence="3">The sequence shown here is derived from an EMBL/GenBank/DDBJ whole genome shotgun (WGS) entry which is preliminary data.</text>
</comment>
<reference evidence="4 6" key="2">
    <citation type="submission" date="2019-06" db="EMBL/GenBank/DDBJ databases">
        <title>Genomic Encyclopedia of Archaeal and Bacterial Type Strains, Phase II (KMG-II): from individual species to whole genera.</title>
        <authorList>
            <person name="Goeker M."/>
        </authorList>
    </citation>
    <scope>NUCLEOTIDE SEQUENCE [LARGE SCALE GENOMIC DNA]</scope>
    <source>
        <strain evidence="4 6">DSM 24789</strain>
    </source>
</reference>
<dbReference type="Gene3D" id="3.30.10.20">
    <property type="match status" value="2"/>
</dbReference>
<dbReference type="RefSeq" id="WP_014084253.1">
    <property type="nucleotide sequence ID" value="NZ_CBCSFI010000020.1"/>
</dbReference>
<sequence length="205" mass="23411">MSLRKYLTSKVFFVQIWSAIGIFAVIGFLFMYWLEYATKHGEVVVVPNLSKLSEEQVEEKLDRLNLEYVLLDTMDYNPDYPKLSVLEQDPVAGMQVKEGRKVYIRINDNGYTMVRIPNLIQQTYRQAVPTLRAMGLSEGTKTYVPDIGKDMVLEMRLNGKVLRPGDKVLKSSKIDLFVGDGKSLFDESELDSTKVETTEKPADEQ</sequence>